<reference evidence="3 4" key="1">
    <citation type="submission" date="2024-10" db="EMBL/GenBank/DDBJ databases">
        <authorList>
            <person name="Yibar A."/>
            <person name="Saticioglu I.B."/>
            <person name="Duman M."/>
            <person name="Ajmi N."/>
            <person name="Gurler F."/>
            <person name="Ay H."/>
            <person name="Onuk E."/>
            <person name="Guler S."/>
            <person name="Romalde J.L."/>
        </authorList>
    </citation>
    <scope>NUCLEOTIDE SEQUENCE [LARGE SCALE GENOMIC DNA]</scope>
    <source>
        <strain evidence="3 4">14-MA-B</strain>
    </source>
</reference>
<evidence type="ECO:0000313" key="3">
    <source>
        <dbReference type="EMBL" id="MFH0267384.1"/>
    </source>
</evidence>
<accession>A0ABW7J2N8</accession>
<dbReference type="EMBL" id="JBIHSN010000005">
    <property type="protein sequence ID" value="MFH0267384.1"/>
    <property type="molecule type" value="Genomic_DNA"/>
</dbReference>
<gene>
    <name evidence="3" type="ORF">ACGRQ9_18265</name>
</gene>
<keyword evidence="4" id="KW-1185">Reference proteome</keyword>
<evidence type="ECO:0000259" key="2">
    <source>
        <dbReference type="PROSITE" id="PS51898"/>
    </source>
</evidence>
<dbReference type="InterPro" id="IPR013762">
    <property type="entry name" value="Integrase-like_cat_sf"/>
</dbReference>
<keyword evidence="1" id="KW-0233">DNA recombination</keyword>
<dbReference type="Proteomes" id="UP001607151">
    <property type="component" value="Unassembled WGS sequence"/>
</dbReference>
<proteinExistence type="predicted"/>
<dbReference type="InterPro" id="IPR002104">
    <property type="entry name" value="Integrase_catalytic"/>
</dbReference>
<organism evidence="3 4">
    <name type="scientific">Vibrio rumoiensis</name>
    <dbReference type="NCBI Taxonomy" id="76258"/>
    <lineage>
        <taxon>Bacteria</taxon>
        <taxon>Pseudomonadati</taxon>
        <taxon>Pseudomonadota</taxon>
        <taxon>Gammaproteobacteria</taxon>
        <taxon>Vibrionales</taxon>
        <taxon>Vibrionaceae</taxon>
        <taxon>Vibrio</taxon>
    </lineage>
</organism>
<evidence type="ECO:0000256" key="1">
    <source>
        <dbReference type="ARBA" id="ARBA00023172"/>
    </source>
</evidence>
<dbReference type="Gene3D" id="1.10.443.10">
    <property type="entry name" value="Intergrase catalytic core"/>
    <property type="match status" value="1"/>
</dbReference>
<name>A0ABW7J2N8_9VIBR</name>
<comment type="caution">
    <text evidence="3">The sequence shown here is derived from an EMBL/GenBank/DDBJ whole genome shotgun (WGS) entry which is preliminary data.</text>
</comment>
<dbReference type="InterPro" id="IPR011010">
    <property type="entry name" value="DNA_brk_join_enz"/>
</dbReference>
<dbReference type="PROSITE" id="PS51898">
    <property type="entry name" value="TYR_RECOMBINASE"/>
    <property type="match status" value="1"/>
</dbReference>
<protein>
    <recommendedName>
        <fullName evidence="2">Tyr recombinase domain-containing protein</fullName>
    </recommendedName>
</protein>
<sequence length="292" mass="32917">MTTKAVDAIPAEVQNKFLSLAKDKSSFWHDMFSLCNAFGLRNIEARELKASQVDLERGIITLDDAKQRRAHITKQANKAVDAEWLIEGRKWLRHNVEDTNISLIVRIATDTKGLANLADEYDLLNEFTTAKNAHYLERINQARELAAKTAPKGRTIDFKRNLEAKRILSKRVAKYGHICNYLFPSCELNSNRATEYAPVTRQAVYRVIKGIREQIESLGGMFKRALDGIRTGLHSMRKSFVQRVVDVMGGDILAGSMAVGHGNGQGDIATTQKYLNRSQKRMNEINARLAEL</sequence>
<evidence type="ECO:0000313" key="4">
    <source>
        <dbReference type="Proteomes" id="UP001607151"/>
    </source>
</evidence>
<dbReference type="RefSeq" id="WP_394608898.1">
    <property type="nucleotide sequence ID" value="NZ_JBIHSN010000005.1"/>
</dbReference>
<feature type="domain" description="Tyr recombinase" evidence="2">
    <location>
        <begin position="4"/>
        <end position="287"/>
    </location>
</feature>
<dbReference type="SUPFAM" id="SSF56349">
    <property type="entry name" value="DNA breaking-rejoining enzymes"/>
    <property type="match status" value="1"/>
</dbReference>